<evidence type="ECO:0000313" key="2">
    <source>
        <dbReference type="EMBL" id="KAK9720152.1"/>
    </source>
</evidence>
<evidence type="ECO:0000313" key="3">
    <source>
        <dbReference type="Proteomes" id="UP001458880"/>
    </source>
</evidence>
<sequence length="164" mass="19403">MVSERCKNLDQFQNEFIRKFWNLDEQNRQKITLVTGKHRINQGSRCNYACDLYNRCKYVTGLEEEEIAKYILRHFIDTDNAVVMNQTIHNIDDLMELLKKLDDYTDDQRKSRADNHNRLPNNNRFNPQFNNYNTNRNEITIAITRTTTGIETISIRTTPTPIAT</sequence>
<organism evidence="2 3">
    <name type="scientific">Popillia japonica</name>
    <name type="common">Japanese beetle</name>
    <dbReference type="NCBI Taxonomy" id="7064"/>
    <lineage>
        <taxon>Eukaryota</taxon>
        <taxon>Metazoa</taxon>
        <taxon>Ecdysozoa</taxon>
        <taxon>Arthropoda</taxon>
        <taxon>Hexapoda</taxon>
        <taxon>Insecta</taxon>
        <taxon>Pterygota</taxon>
        <taxon>Neoptera</taxon>
        <taxon>Endopterygota</taxon>
        <taxon>Coleoptera</taxon>
        <taxon>Polyphaga</taxon>
        <taxon>Scarabaeiformia</taxon>
        <taxon>Scarabaeidae</taxon>
        <taxon>Rutelinae</taxon>
        <taxon>Popillia</taxon>
    </lineage>
</organism>
<dbReference type="Proteomes" id="UP001458880">
    <property type="component" value="Unassembled WGS sequence"/>
</dbReference>
<keyword evidence="3" id="KW-1185">Reference proteome</keyword>
<feature type="compositionally biased region" description="Basic and acidic residues" evidence="1">
    <location>
        <begin position="108"/>
        <end position="117"/>
    </location>
</feature>
<reference evidence="2 3" key="1">
    <citation type="journal article" date="2024" name="BMC Genomics">
        <title>De novo assembly and annotation of Popillia japonica's genome with initial clues to its potential as an invasive pest.</title>
        <authorList>
            <person name="Cucini C."/>
            <person name="Boschi S."/>
            <person name="Funari R."/>
            <person name="Cardaioli E."/>
            <person name="Iannotti N."/>
            <person name="Marturano G."/>
            <person name="Paoli F."/>
            <person name="Bruttini M."/>
            <person name="Carapelli A."/>
            <person name="Frati F."/>
            <person name="Nardi F."/>
        </authorList>
    </citation>
    <scope>NUCLEOTIDE SEQUENCE [LARGE SCALE GENOMIC DNA]</scope>
    <source>
        <strain evidence="2">DMR45628</strain>
    </source>
</reference>
<comment type="caution">
    <text evidence="2">The sequence shown here is derived from an EMBL/GenBank/DDBJ whole genome shotgun (WGS) entry which is preliminary data.</text>
</comment>
<dbReference type="EMBL" id="JASPKY010000213">
    <property type="protein sequence ID" value="KAK9720152.1"/>
    <property type="molecule type" value="Genomic_DNA"/>
</dbReference>
<protein>
    <submittedName>
        <fullName evidence="2">Uncharacterized protein</fullName>
    </submittedName>
</protein>
<feature type="compositionally biased region" description="Low complexity" evidence="1">
    <location>
        <begin position="118"/>
        <end position="131"/>
    </location>
</feature>
<dbReference type="AlphaFoldDB" id="A0AAW1KJE6"/>
<name>A0AAW1KJE6_POPJA</name>
<evidence type="ECO:0000256" key="1">
    <source>
        <dbReference type="SAM" id="MobiDB-lite"/>
    </source>
</evidence>
<feature type="region of interest" description="Disordered" evidence="1">
    <location>
        <begin position="108"/>
        <end position="131"/>
    </location>
</feature>
<accession>A0AAW1KJE6</accession>
<gene>
    <name evidence="2" type="ORF">QE152_g22231</name>
</gene>
<proteinExistence type="predicted"/>